<evidence type="ECO:0000256" key="1">
    <source>
        <dbReference type="SAM" id="MobiDB-lite"/>
    </source>
</evidence>
<accession>A0AAV9WVP8</accession>
<protein>
    <submittedName>
        <fullName evidence="2">Uncharacterized protein</fullName>
    </submittedName>
</protein>
<sequence>MQSRMGRETGYQSSKPQRKRLAEFESELQSRPRPKTPPPKLQKHPLFQDPTTPPKHMTTAPPHAYVEDTDDVSFMQPITPPPRARPDFFNANQLSPASLQTLRTQFTSKSTVPSRWLPEYPPASTKTSRSKLEFKGQRERDAKAVIEKGIDLSSSDDDNDDDDGGLLNIRRDITSLSDNYSEYRFNDDENVGNSPPDFARYIRVPAPAQEPQEIYDEHGKKIQPSPGTLSRQLRDAKDIILAEGELKKLKLESSCEAVVKPVARQIFPTFPKKFEAVGEIPKPFIPDGHIVASMTEIPDLLANYKPHYIHGLFGNYIVSCDDIDELYIPMRVGQLSIFIPIEMKSEDIIIVGLAPCELFHSNWMGTGSPAPAPDRSIIGKRAYEVQVTLPLQRDYTIDRRKVTPTGNTLGTVIGVAGAACVLRIEKWFLRSYLFATESRIIPVWGGMIPKNPKLVFYDNPKVYNEHRREMERKAKNRREMEHKISVTTLGGTPDRDPRQKGQPAGNWTVLNYPKHGVIAPPKYLSPVKLGGITEPRVEPVRVPWGKMHGMTERDQRKEKINEKMEEIANMIKTLQK</sequence>
<dbReference type="Proteomes" id="UP001365542">
    <property type="component" value="Unassembled WGS sequence"/>
</dbReference>
<dbReference type="EMBL" id="JAVHJO010000015">
    <property type="protein sequence ID" value="KAK6527638.1"/>
    <property type="molecule type" value="Genomic_DNA"/>
</dbReference>
<dbReference type="AlphaFoldDB" id="A0AAV9WVP8"/>
<feature type="region of interest" description="Disordered" evidence="1">
    <location>
        <begin position="1"/>
        <end position="90"/>
    </location>
</feature>
<feature type="region of interest" description="Disordered" evidence="1">
    <location>
        <begin position="104"/>
        <end position="140"/>
    </location>
</feature>
<organism evidence="2 3">
    <name type="scientific">Orbilia ellipsospora</name>
    <dbReference type="NCBI Taxonomy" id="2528407"/>
    <lineage>
        <taxon>Eukaryota</taxon>
        <taxon>Fungi</taxon>
        <taxon>Dikarya</taxon>
        <taxon>Ascomycota</taxon>
        <taxon>Pezizomycotina</taxon>
        <taxon>Orbiliomycetes</taxon>
        <taxon>Orbiliales</taxon>
        <taxon>Orbiliaceae</taxon>
        <taxon>Orbilia</taxon>
    </lineage>
</organism>
<gene>
    <name evidence="2" type="ORF">TWF694_004621</name>
</gene>
<feature type="compositionally biased region" description="Basic and acidic residues" evidence="1">
    <location>
        <begin position="130"/>
        <end position="140"/>
    </location>
</feature>
<reference evidence="2 3" key="1">
    <citation type="submission" date="2019-10" db="EMBL/GenBank/DDBJ databases">
        <authorList>
            <person name="Palmer J.M."/>
        </authorList>
    </citation>
    <scope>NUCLEOTIDE SEQUENCE [LARGE SCALE GENOMIC DNA]</scope>
    <source>
        <strain evidence="2 3">TWF694</strain>
    </source>
</reference>
<keyword evidence="3" id="KW-1185">Reference proteome</keyword>
<evidence type="ECO:0000313" key="2">
    <source>
        <dbReference type="EMBL" id="KAK6527638.1"/>
    </source>
</evidence>
<name>A0AAV9WVP8_9PEZI</name>
<feature type="region of interest" description="Disordered" evidence="1">
    <location>
        <begin position="487"/>
        <end position="506"/>
    </location>
</feature>
<comment type="caution">
    <text evidence="2">The sequence shown here is derived from an EMBL/GenBank/DDBJ whole genome shotgun (WGS) entry which is preliminary data.</text>
</comment>
<proteinExistence type="predicted"/>
<feature type="compositionally biased region" description="Polar residues" evidence="1">
    <location>
        <begin position="104"/>
        <end position="113"/>
    </location>
</feature>
<evidence type="ECO:0000313" key="3">
    <source>
        <dbReference type="Proteomes" id="UP001365542"/>
    </source>
</evidence>